<organism evidence="3 4">
    <name type="scientific">Jiella flava</name>
    <dbReference type="NCBI Taxonomy" id="2816857"/>
    <lineage>
        <taxon>Bacteria</taxon>
        <taxon>Pseudomonadati</taxon>
        <taxon>Pseudomonadota</taxon>
        <taxon>Alphaproteobacteria</taxon>
        <taxon>Hyphomicrobiales</taxon>
        <taxon>Aurantimonadaceae</taxon>
        <taxon>Jiella</taxon>
    </lineage>
</organism>
<dbReference type="Proteomes" id="UP000664122">
    <property type="component" value="Unassembled WGS sequence"/>
</dbReference>
<keyword evidence="2" id="KW-0812">Transmembrane</keyword>
<evidence type="ECO:0000256" key="2">
    <source>
        <dbReference type="SAM" id="Phobius"/>
    </source>
</evidence>
<comment type="caution">
    <text evidence="3">The sequence shown here is derived from an EMBL/GenBank/DDBJ whole genome shotgun (WGS) entry which is preliminary data.</text>
</comment>
<reference evidence="3" key="1">
    <citation type="submission" date="2021-03" db="EMBL/GenBank/DDBJ databases">
        <title>Whole genome sequence of Jiella sp. CQZ9-1.</title>
        <authorList>
            <person name="Tuo L."/>
        </authorList>
    </citation>
    <scope>NUCLEOTIDE SEQUENCE</scope>
    <source>
        <strain evidence="3">CQZ9-1</strain>
    </source>
</reference>
<sequence length="93" mass="9998">MVLPTEDDLSPVAPPGDKEADREVAKLTAAFLNGLAVGLAIVGGVAPIFNSMYAARKSSFSWWQLASISIVCLIASAAIHLATRAYLRRELRR</sequence>
<evidence type="ECO:0000313" key="4">
    <source>
        <dbReference type="Proteomes" id="UP000664122"/>
    </source>
</evidence>
<feature type="region of interest" description="Disordered" evidence="1">
    <location>
        <begin position="1"/>
        <end position="20"/>
    </location>
</feature>
<accession>A0A939G1P8</accession>
<evidence type="ECO:0000256" key="1">
    <source>
        <dbReference type="SAM" id="MobiDB-lite"/>
    </source>
</evidence>
<dbReference type="AlphaFoldDB" id="A0A939G1P8"/>
<name>A0A939G1P8_9HYPH</name>
<feature type="transmembrane region" description="Helical" evidence="2">
    <location>
        <begin position="27"/>
        <end position="49"/>
    </location>
</feature>
<keyword evidence="4" id="KW-1185">Reference proteome</keyword>
<evidence type="ECO:0000313" key="3">
    <source>
        <dbReference type="EMBL" id="MBO0663527.1"/>
    </source>
</evidence>
<feature type="transmembrane region" description="Helical" evidence="2">
    <location>
        <begin position="61"/>
        <end position="83"/>
    </location>
</feature>
<keyword evidence="2" id="KW-1133">Transmembrane helix</keyword>
<keyword evidence="2" id="KW-0472">Membrane</keyword>
<proteinExistence type="predicted"/>
<protein>
    <submittedName>
        <fullName evidence="3">Uncharacterized protein</fullName>
    </submittedName>
</protein>
<gene>
    <name evidence="3" type="ORF">J1C48_13135</name>
</gene>
<dbReference type="EMBL" id="JAFMPP010000011">
    <property type="protein sequence ID" value="MBO0663527.1"/>
    <property type="molecule type" value="Genomic_DNA"/>
</dbReference>
<dbReference type="RefSeq" id="WP_207258328.1">
    <property type="nucleotide sequence ID" value="NZ_JAFMPP010000011.1"/>
</dbReference>